<dbReference type="EMBL" id="BARU01022408">
    <property type="protein sequence ID" value="GAH56457.1"/>
    <property type="molecule type" value="Genomic_DNA"/>
</dbReference>
<evidence type="ECO:0000259" key="1">
    <source>
        <dbReference type="Pfam" id="PF23545"/>
    </source>
</evidence>
<comment type="caution">
    <text evidence="2">The sequence shown here is derived from an EMBL/GenBank/DDBJ whole genome shotgun (WGS) entry which is preliminary data.</text>
</comment>
<sequence>MIEEIIRNTTSICPECLQPIPAEIYVDVSTDWVMMRK</sequence>
<proteinExistence type="predicted"/>
<feature type="non-terminal residue" evidence="2">
    <location>
        <position position="37"/>
    </location>
</feature>
<reference evidence="2" key="1">
    <citation type="journal article" date="2014" name="Front. Microbiol.">
        <title>High frequency of phylogenetically diverse reductive dehalogenase-homologous genes in deep subseafloor sedimentary metagenomes.</title>
        <authorList>
            <person name="Kawai M."/>
            <person name="Futagami T."/>
            <person name="Toyoda A."/>
            <person name="Takaki Y."/>
            <person name="Nishi S."/>
            <person name="Hori S."/>
            <person name="Arai W."/>
            <person name="Tsubouchi T."/>
            <person name="Morono Y."/>
            <person name="Uchiyama I."/>
            <person name="Ito T."/>
            <person name="Fujiyama A."/>
            <person name="Inagaki F."/>
            <person name="Takami H."/>
        </authorList>
    </citation>
    <scope>NUCLEOTIDE SEQUENCE</scope>
    <source>
        <strain evidence="2">Expedition CK06-06</strain>
    </source>
</reference>
<dbReference type="InterPro" id="IPR056488">
    <property type="entry name" value="Zn_ribbon_HMPTM"/>
</dbReference>
<dbReference type="Pfam" id="PF23545">
    <property type="entry name" value="Zn_ribbon_HMPTM"/>
    <property type="match status" value="1"/>
</dbReference>
<name>X1GH23_9ZZZZ</name>
<accession>X1GH23</accession>
<evidence type="ECO:0000313" key="2">
    <source>
        <dbReference type="EMBL" id="GAH56457.1"/>
    </source>
</evidence>
<protein>
    <recommendedName>
        <fullName evidence="1">HMPTM N-terminal zinc ribbon domain-containing protein</fullName>
    </recommendedName>
</protein>
<dbReference type="AlphaFoldDB" id="X1GH23"/>
<gene>
    <name evidence="2" type="ORF">S03H2_36505</name>
</gene>
<feature type="domain" description="HMPTM N-terminal zinc ribbon" evidence="1">
    <location>
        <begin position="5"/>
        <end position="37"/>
    </location>
</feature>
<organism evidence="2">
    <name type="scientific">marine sediment metagenome</name>
    <dbReference type="NCBI Taxonomy" id="412755"/>
    <lineage>
        <taxon>unclassified sequences</taxon>
        <taxon>metagenomes</taxon>
        <taxon>ecological metagenomes</taxon>
    </lineage>
</organism>